<evidence type="ECO:0000313" key="2">
    <source>
        <dbReference type="Proteomes" id="UP000261023"/>
    </source>
</evidence>
<reference evidence="1 2" key="1">
    <citation type="submission" date="2018-08" db="EMBL/GenBank/DDBJ databases">
        <title>A genome reference for cultivated species of the human gut microbiota.</title>
        <authorList>
            <person name="Zou Y."/>
            <person name="Xue W."/>
            <person name="Luo G."/>
        </authorList>
    </citation>
    <scope>NUCLEOTIDE SEQUENCE [LARGE SCALE GENOMIC DNA]</scope>
    <source>
        <strain evidence="1 2">AF19-13AC</strain>
    </source>
</reference>
<sequence>MILYLTTQNHTNLLDFYNEKEGTLPVKKMTGSFILKQFVVYDMRNFSHCTELVLDREACRDGDDVFVEAIEEFSTMYQARVTVIAEGLGPDDELFTRLLEAGIGNIVTESEIVRQQEEIERCLSRQGLKKYRIRKKEEVYQVGETYNFSCSRVHIAVVGAQGRIGTTTVALGLANWLAEVGGRACYVEGNGSGHMDCLVKDYEMVSEDDGFVMDEVGYYRSQPKKDYAFIITDYGTGEPETEPDILLLIGGAKPYELPHTLPLLERFENQGVIVLFPFVIQEHRRVYEESFSTDNHRVLFLEYQPDCFDGKVNGSVFKTIVKPYIIEK</sequence>
<name>A0A3E3DH98_9FIRM</name>
<evidence type="ECO:0000313" key="1">
    <source>
        <dbReference type="EMBL" id="RGD68349.1"/>
    </source>
</evidence>
<dbReference type="RefSeq" id="WP_025530208.1">
    <property type="nucleotide sequence ID" value="NZ_QTJW01000017.1"/>
</dbReference>
<gene>
    <name evidence="1" type="ORF">DWX31_22840</name>
</gene>
<accession>A0A3E3DH98</accession>
<protein>
    <submittedName>
        <fullName evidence="1">Uncharacterized protein</fullName>
    </submittedName>
</protein>
<dbReference type="AlphaFoldDB" id="A0A3E3DH98"/>
<dbReference type="OrthoDB" id="2665969at2"/>
<comment type="caution">
    <text evidence="1">The sequence shown here is derived from an EMBL/GenBank/DDBJ whole genome shotgun (WGS) entry which is preliminary data.</text>
</comment>
<proteinExistence type="predicted"/>
<dbReference type="Proteomes" id="UP000261023">
    <property type="component" value="Unassembled WGS sequence"/>
</dbReference>
<dbReference type="EMBL" id="QTJW01000017">
    <property type="protein sequence ID" value="RGD68349.1"/>
    <property type="molecule type" value="Genomic_DNA"/>
</dbReference>
<organism evidence="1 2">
    <name type="scientific">Hungatella hathewayi</name>
    <dbReference type="NCBI Taxonomy" id="154046"/>
    <lineage>
        <taxon>Bacteria</taxon>
        <taxon>Bacillati</taxon>
        <taxon>Bacillota</taxon>
        <taxon>Clostridia</taxon>
        <taxon>Lachnospirales</taxon>
        <taxon>Lachnospiraceae</taxon>
        <taxon>Hungatella</taxon>
    </lineage>
</organism>